<evidence type="ECO:0000259" key="10">
    <source>
        <dbReference type="PROSITE" id="PS51406"/>
    </source>
</evidence>
<dbReference type="InterPro" id="IPR036056">
    <property type="entry name" value="Fibrinogen-like_C"/>
</dbReference>
<evidence type="ECO:0000256" key="7">
    <source>
        <dbReference type="SAM" id="Coils"/>
    </source>
</evidence>
<dbReference type="PANTHER" id="PTHR47221">
    <property type="entry name" value="FIBRINOGEN ALPHA CHAIN"/>
    <property type="match status" value="1"/>
</dbReference>
<evidence type="ECO:0000256" key="6">
    <source>
        <dbReference type="ARBA" id="ARBA00023180"/>
    </source>
</evidence>
<dbReference type="GO" id="GO:0030674">
    <property type="term" value="F:protein-macromolecule adaptor activity"/>
    <property type="evidence" value="ECO:0007669"/>
    <property type="project" value="TreeGrafter"/>
</dbReference>
<proteinExistence type="predicted"/>
<feature type="compositionally biased region" description="Polar residues" evidence="8">
    <location>
        <begin position="177"/>
        <end position="192"/>
    </location>
</feature>
<keyword evidence="2" id="KW-0964">Secreted</keyword>
<evidence type="ECO:0000313" key="11">
    <source>
        <dbReference type="EMBL" id="CBY10797.1"/>
    </source>
</evidence>
<evidence type="ECO:0000256" key="1">
    <source>
        <dbReference type="ARBA" id="ARBA00004613"/>
    </source>
</evidence>
<dbReference type="SUPFAM" id="SSF56496">
    <property type="entry name" value="Fibrinogen C-terminal domain-like"/>
    <property type="match status" value="1"/>
</dbReference>
<dbReference type="PROSITE" id="PS51406">
    <property type="entry name" value="FIBRINOGEN_C_2"/>
    <property type="match status" value="1"/>
</dbReference>
<dbReference type="OrthoDB" id="7871457at2759"/>
<dbReference type="Pfam" id="PF00147">
    <property type="entry name" value="Fibrinogen_C"/>
    <property type="match status" value="1"/>
</dbReference>
<feature type="domain" description="Fibrinogen C-terminal" evidence="10">
    <location>
        <begin position="387"/>
        <end position="465"/>
    </location>
</feature>
<evidence type="ECO:0000313" key="12">
    <source>
        <dbReference type="Proteomes" id="UP000001307"/>
    </source>
</evidence>
<dbReference type="GO" id="GO:0005201">
    <property type="term" value="F:extracellular matrix structural constituent"/>
    <property type="evidence" value="ECO:0007669"/>
    <property type="project" value="TreeGrafter"/>
</dbReference>
<feature type="signal peptide" evidence="9">
    <location>
        <begin position="1"/>
        <end position="15"/>
    </location>
</feature>
<dbReference type="AlphaFoldDB" id="E4XL36"/>
<evidence type="ECO:0000256" key="3">
    <source>
        <dbReference type="ARBA" id="ARBA00022729"/>
    </source>
</evidence>
<feature type="region of interest" description="Disordered" evidence="8">
    <location>
        <begin position="177"/>
        <end position="203"/>
    </location>
</feature>
<comment type="subcellular location">
    <subcellularLocation>
        <location evidence="1">Secreted</location>
    </subcellularLocation>
</comment>
<dbReference type="Proteomes" id="UP000001307">
    <property type="component" value="Unassembled WGS sequence"/>
</dbReference>
<organism evidence="11 12">
    <name type="scientific">Oikopleura dioica</name>
    <name type="common">Tunicate</name>
    <dbReference type="NCBI Taxonomy" id="34765"/>
    <lineage>
        <taxon>Eukaryota</taxon>
        <taxon>Metazoa</taxon>
        <taxon>Chordata</taxon>
        <taxon>Tunicata</taxon>
        <taxon>Appendicularia</taxon>
        <taxon>Copelata</taxon>
        <taxon>Oikopleuridae</taxon>
        <taxon>Oikopleura</taxon>
    </lineage>
</organism>
<feature type="coiled-coil region" evidence="7">
    <location>
        <begin position="64"/>
        <end position="117"/>
    </location>
</feature>
<evidence type="ECO:0000256" key="4">
    <source>
        <dbReference type="ARBA" id="ARBA00023054"/>
    </source>
</evidence>
<protein>
    <recommendedName>
        <fullName evidence="10">Fibrinogen C-terminal domain-containing protein</fullName>
    </recommendedName>
</protein>
<evidence type="ECO:0000256" key="8">
    <source>
        <dbReference type="SAM" id="MobiDB-lite"/>
    </source>
</evidence>
<dbReference type="Gene3D" id="3.90.215.10">
    <property type="entry name" value="Gamma Fibrinogen, chain A, domain 1"/>
    <property type="match status" value="1"/>
</dbReference>
<evidence type="ECO:0000256" key="9">
    <source>
        <dbReference type="SAM" id="SignalP"/>
    </source>
</evidence>
<keyword evidence="6" id="KW-0325">Glycoprotein</keyword>
<accession>E4XL36</accession>
<dbReference type="GO" id="GO:0005577">
    <property type="term" value="C:fibrinogen complex"/>
    <property type="evidence" value="ECO:0007669"/>
    <property type="project" value="TreeGrafter"/>
</dbReference>
<dbReference type="NCBIfam" id="NF040941">
    <property type="entry name" value="GGGWT_bact"/>
    <property type="match status" value="1"/>
</dbReference>
<evidence type="ECO:0000256" key="5">
    <source>
        <dbReference type="ARBA" id="ARBA00023157"/>
    </source>
</evidence>
<keyword evidence="4 7" id="KW-0175">Coiled coil</keyword>
<feature type="chain" id="PRO_5012452191" description="Fibrinogen C-terminal domain-containing protein" evidence="9">
    <location>
        <begin position="16"/>
        <end position="465"/>
    </location>
</feature>
<feature type="region of interest" description="Disordered" evidence="8">
    <location>
        <begin position="275"/>
        <end position="297"/>
    </location>
</feature>
<reference evidence="11 12" key="1">
    <citation type="journal article" date="2010" name="Science">
        <title>Plasticity of animal genome architecture unmasked by rapid evolution of a pelagic tunicate.</title>
        <authorList>
            <person name="Denoeud F."/>
            <person name="Henriet S."/>
            <person name="Mungpakdee S."/>
            <person name="Aury J.M."/>
            <person name="Da Silva C."/>
            <person name="Brinkmann H."/>
            <person name="Mikhaleva J."/>
            <person name="Olsen L.C."/>
            <person name="Jubin C."/>
            <person name="Canestro C."/>
            <person name="Bouquet J.M."/>
            <person name="Danks G."/>
            <person name="Poulain J."/>
            <person name="Campsteijn C."/>
            <person name="Adamski M."/>
            <person name="Cross I."/>
            <person name="Yadetie F."/>
            <person name="Muffato M."/>
            <person name="Louis A."/>
            <person name="Butcher S."/>
            <person name="Tsagkogeorga G."/>
            <person name="Konrad A."/>
            <person name="Singh S."/>
            <person name="Jensen M.F."/>
            <person name="Cong E.H."/>
            <person name="Eikeseth-Otteraa H."/>
            <person name="Noel B."/>
            <person name="Anthouard V."/>
            <person name="Porcel B.M."/>
            <person name="Kachouri-Lafond R."/>
            <person name="Nishino A."/>
            <person name="Ugolini M."/>
            <person name="Chourrout P."/>
            <person name="Nishida H."/>
            <person name="Aasland R."/>
            <person name="Huzurbazar S."/>
            <person name="Westhof E."/>
            <person name="Delsuc F."/>
            <person name="Lehrach H."/>
            <person name="Reinhardt R."/>
            <person name="Weissenbach J."/>
            <person name="Roy S.W."/>
            <person name="Artiguenave F."/>
            <person name="Postlethwait J.H."/>
            <person name="Manak J.R."/>
            <person name="Thompson E.M."/>
            <person name="Jaillon O."/>
            <person name="Du Pasquier L."/>
            <person name="Boudinot P."/>
            <person name="Liberles D.A."/>
            <person name="Volff J.N."/>
            <person name="Philippe H."/>
            <person name="Lenhard B."/>
            <person name="Roest Crollius H."/>
            <person name="Wincker P."/>
            <person name="Chourrout D."/>
        </authorList>
    </citation>
    <scope>NUCLEOTIDE SEQUENCE [LARGE SCALE GENOMIC DNA]</scope>
</reference>
<dbReference type="PANTHER" id="PTHR47221:SF6">
    <property type="entry name" value="FIBRINOGEN ALPHA CHAIN"/>
    <property type="match status" value="1"/>
</dbReference>
<keyword evidence="5" id="KW-1015">Disulfide bond</keyword>
<dbReference type="InterPro" id="IPR037579">
    <property type="entry name" value="FIB_ANG-like"/>
</dbReference>
<evidence type="ECO:0000256" key="2">
    <source>
        <dbReference type="ARBA" id="ARBA00022525"/>
    </source>
</evidence>
<dbReference type="InterPro" id="IPR014716">
    <property type="entry name" value="Fibrinogen_a/b/g_C_1"/>
</dbReference>
<dbReference type="EMBL" id="FN653067">
    <property type="protein sequence ID" value="CBY10797.1"/>
    <property type="molecule type" value="Genomic_DNA"/>
</dbReference>
<sequence length="465" mass="51545">MKLLALFSTITCAQGFYGSGDCDGENCEISVSMPALSFRLPGTANIQKELIRQREKFKLADNDRKRLRFEIIELRKSIEESRQESEKNSEEIKEAIKNSFDEEINEKRKNLEEVFQNSMEKFQLELKSSLIESVGKFGNDSTLLAKSLVSMTSMIDIVTRDFQKYLDDFHEKISSANFTSGTNSCPEPSQTDPTPPSEPLKYSSPFQQAQVKIDSENSGASILKCYQCCEEIPITNDMIARLLGVQLPDDSSMMQENEQTTSQANTATVTTLSTVTTTSTTRSSLSTSSSTTTSTSLNTKAINDTTSQSIVSTTMSKINILDNAVTSIGSDNKSSQLLASLRSYPTIETAPVDVSPSLEATTIVNNSKNHDERAAKASPPKQPFEKICNDDCLSDCAEYKRSGFNDSGLYRIKLSVNRVIEVFCDMKTDGGGWTTVQRRVNGSVDFNQPWNSYKNGNTSDYVRDL</sequence>
<keyword evidence="3 9" id="KW-0732">Signal</keyword>
<keyword evidence="12" id="KW-1185">Reference proteome</keyword>
<dbReference type="InParanoid" id="E4XL36"/>
<name>E4XL36_OIKDI</name>
<gene>
    <name evidence="11" type="ORF">GSOID_T00014408001</name>
</gene>
<dbReference type="InterPro" id="IPR002181">
    <property type="entry name" value="Fibrinogen_a/b/g_C_dom"/>
</dbReference>
<dbReference type="GO" id="GO:0034116">
    <property type="term" value="P:positive regulation of heterotypic cell-cell adhesion"/>
    <property type="evidence" value="ECO:0007669"/>
    <property type="project" value="TreeGrafter"/>
</dbReference>